<dbReference type="SUPFAM" id="SSF50630">
    <property type="entry name" value="Acid proteases"/>
    <property type="match status" value="1"/>
</dbReference>
<dbReference type="InParanoid" id="A0A507B6S3"/>
<dbReference type="Gene3D" id="2.40.70.10">
    <property type="entry name" value="Acid Proteases"/>
    <property type="match status" value="1"/>
</dbReference>
<dbReference type="STRING" id="1093900.A0A507B6S3"/>
<evidence type="ECO:0000256" key="1">
    <source>
        <dbReference type="SAM" id="MobiDB-lite"/>
    </source>
</evidence>
<feature type="transmembrane region" description="Helical" evidence="2">
    <location>
        <begin position="458"/>
        <end position="481"/>
    </location>
</feature>
<proteinExistence type="predicted"/>
<dbReference type="OrthoDB" id="5361565at2759"/>
<reference evidence="3 4" key="1">
    <citation type="submission" date="2019-06" db="EMBL/GenBank/DDBJ databases">
        <title>Draft genome sequence of the filamentous fungus Phialemoniopsis curvata isolated from diesel fuel.</title>
        <authorList>
            <person name="Varaljay V.A."/>
            <person name="Lyon W.J."/>
            <person name="Crouch A.L."/>
            <person name="Drake C.E."/>
            <person name="Hollomon J.M."/>
            <person name="Nadeau L.J."/>
            <person name="Nunn H.S."/>
            <person name="Stevenson B.S."/>
            <person name="Bojanowski C.L."/>
            <person name="Crookes-Goodson W.J."/>
        </authorList>
    </citation>
    <scope>NUCLEOTIDE SEQUENCE [LARGE SCALE GENOMIC DNA]</scope>
    <source>
        <strain evidence="3 4">D216</strain>
    </source>
</reference>
<dbReference type="EMBL" id="SKBQ01000125">
    <property type="protein sequence ID" value="TPX17992.1"/>
    <property type="molecule type" value="Genomic_DNA"/>
</dbReference>
<dbReference type="GeneID" id="41979386"/>
<feature type="region of interest" description="Disordered" evidence="1">
    <location>
        <begin position="425"/>
        <end position="450"/>
    </location>
</feature>
<keyword evidence="2" id="KW-1133">Transmembrane helix</keyword>
<keyword evidence="2" id="KW-0472">Membrane</keyword>
<sequence length="548" mass="58669">MVTSASASTCAPYPIPLRIGNISLPNNQIARGVELSIGEPPQKAAFLPLWPLNNTLLYGTNGHCQAGVPNPGPWTDDGCTTFRGGAYDFLASKTRKQAVSDAFADDKNGDGFIGSPAYPEVTKISDGLRLTSNVTLEDFPLEIALNDWGSQAYLPMMGLGLGLDSTLLKTLKSSNRILSRSWGFFWGRSTPGLPASRQLDGSLVLGGYDRAKVSGQGFTQSLVAPGSVSQCPSQMVVTISDIVLNFSNGTNRSIFPSSSSSAMATCLTPSLPALIRLPLDPYFNNMMQLTKESIFRMDRSTGIYFWNMRYRADHVPYDGDLTISLQSGLSVRIPNEQLVLPHTEIDQTTGEVLVNTTGPDLVIDSLQAEEASKFAHLGWQFFSSAYLMVNQDANQFTLWKANPTALEDLVAVGTAAEEIRTWCAKDAQSSGGGGNQPETNGRGSGPNVSSSGSLSKGAIAGIAVSVLITCCVGTVLGVWLFKRRKSSGVEADVHPAEEKGQAVPADGLSNSVMYYQGKSELQGEDVHYQHLPNYGNEPGTTAKYELPG</sequence>
<gene>
    <name evidence="3" type="ORF">E0L32_011939</name>
</gene>
<evidence type="ECO:0000313" key="4">
    <source>
        <dbReference type="Proteomes" id="UP000319257"/>
    </source>
</evidence>
<evidence type="ECO:0000313" key="3">
    <source>
        <dbReference type="EMBL" id="TPX17992.1"/>
    </source>
</evidence>
<keyword evidence="4" id="KW-1185">Reference proteome</keyword>
<evidence type="ECO:0000256" key="2">
    <source>
        <dbReference type="SAM" id="Phobius"/>
    </source>
</evidence>
<dbReference type="RefSeq" id="XP_030999703.1">
    <property type="nucleotide sequence ID" value="XM_031134723.1"/>
</dbReference>
<keyword evidence="2" id="KW-0812">Transmembrane</keyword>
<protein>
    <recommendedName>
        <fullName evidence="5">Peptidase A1 domain-containing protein</fullName>
    </recommendedName>
</protein>
<comment type="caution">
    <text evidence="3">The sequence shown here is derived from an EMBL/GenBank/DDBJ whole genome shotgun (WGS) entry which is preliminary data.</text>
</comment>
<accession>A0A507B6S3</accession>
<dbReference type="AlphaFoldDB" id="A0A507B6S3"/>
<name>A0A507B6S3_9PEZI</name>
<dbReference type="Proteomes" id="UP000319257">
    <property type="component" value="Unassembled WGS sequence"/>
</dbReference>
<dbReference type="InterPro" id="IPR021109">
    <property type="entry name" value="Peptidase_aspartic_dom_sf"/>
</dbReference>
<evidence type="ECO:0008006" key="5">
    <source>
        <dbReference type="Google" id="ProtNLM"/>
    </source>
</evidence>
<organism evidence="3 4">
    <name type="scientific">Thyridium curvatum</name>
    <dbReference type="NCBI Taxonomy" id="1093900"/>
    <lineage>
        <taxon>Eukaryota</taxon>
        <taxon>Fungi</taxon>
        <taxon>Dikarya</taxon>
        <taxon>Ascomycota</taxon>
        <taxon>Pezizomycotina</taxon>
        <taxon>Sordariomycetes</taxon>
        <taxon>Sordariomycetidae</taxon>
        <taxon>Thyridiales</taxon>
        <taxon>Thyridiaceae</taxon>
        <taxon>Thyridium</taxon>
    </lineage>
</organism>